<keyword evidence="2" id="KW-1185">Reference proteome</keyword>
<gene>
    <name evidence="1" type="ORF">PI93_019390</name>
</gene>
<organism evidence="1 2">
    <name type="scientific">Pandoraea fibrosis</name>
    <dbReference type="NCBI Taxonomy" id="1891094"/>
    <lineage>
        <taxon>Bacteria</taxon>
        <taxon>Pseudomonadati</taxon>
        <taxon>Pseudomonadota</taxon>
        <taxon>Betaproteobacteria</taxon>
        <taxon>Burkholderiales</taxon>
        <taxon>Burkholderiaceae</taxon>
        <taxon>Pandoraea</taxon>
    </lineage>
</organism>
<dbReference type="EMBL" id="CP047385">
    <property type="protein sequence ID" value="QHF14578.1"/>
    <property type="molecule type" value="Genomic_DNA"/>
</dbReference>
<sequence length="168" mass="19171">MRKEEFVARVERNQQELESGRKRALSDIDCFRKRVHALAETIQTWLEGVPGVTVSVERSYVLDSPIVSDHGRNRFEAERITICYEGRSLRFQPKALNILGAKCQLELQYHGVANVKDYRLYMDDPSAPEGAWAFTIPASTVEMVGRRAGLQRVLDEREFFSLLAPLVS</sequence>
<name>A0ABX6HUN2_9BURK</name>
<dbReference type="RefSeq" id="WP_039369383.1">
    <property type="nucleotide sequence ID" value="NZ_CP047385.1"/>
</dbReference>
<evidence type="ECO:0000313" key="2">
    <source>
        <dbReference type="Proteomes" id="UP000035080"/>
    </source>
</evidence>
<protein>
    <submittedName>
        <fullName evidence="1">Uncharacterized protein</fullName>
    </submittedName>
</protein>
<evidence type="ECO:0000313" key="1">
    <source>
        <dbReference type="EMBL" id="QHF14578.1"/>
    </source>
</evidence>
<proteinExistence type="predicted"/>
<accession>A0ABX6HUN2</accession>
<reference evidence="1 2" key="1">
    <citation type="journal article" date="2015" name="Genome Announc.">
        <title>Genome Sequences of Two Pandoraea pnomenusa Isolates Recovered 11 Months Apart from a Cystic Fibrosis Patient.</title>
        <authorList>
            <person name="Ee R."/>
            <person name="Ambrose M."/>
            <person name="Lazenby J."/>
            <person name="Williams P."/>
            <person name="Chan K.G."/>
            <person name="Roddam L."/>
        </authorList>
    </citation>
    <scope>NUCLEOTIDE SEQUENCE [LARGE SCALE GENOMIC DNA]</scope>
    <source>
        <strain evidence="1 2">6399</strain>
    </source>
</reference>
<dbReference type="Proteomes" id="UP000035080">
    <property type="component" value="Chromosome"/>
</dbReference>